<proteinExistence type="predicted"/>
<evidence type="ECO:0000313" key="1">
    <source>
        <dbReference type="EMBL" id="KAJ7195366.1"/>
    </source>
</evidence>
<reference evidence="1" key="1">
    <citation type="submission" date="2023-03" db="EMBL/GenBank/DDBJ databases">
        <title>Massive genome expansion in bonnet fungi (Mycena s.s.) driven by repeated elements and novel gene families across ecological guilds.</title>
        <authorList>
            <consortium name="Lawrence Berkeley National Laboratory"/>
            <person name="Harder C.B."/>
            <person name="Miyauchi S."/>
            <person name="Viragh M."/>
            <person name="Kuo A."/>
            <person name="Thoen E."/>
            <person name="Andreopoulos B."/>
            <person name="Lu D."/>
            <person name="Skrede I."/>
            <person name="Drula E."/>
            <person name="Henrissat B."/>
            <person name="Morin E."/>
            <person name="Kohler A."/>
            <person name="Barry K."/>
            <person name="LaButti K."/>
            <person name="Morin E."/>
            <person name="Salamov A."/>
            <person name="Lipzen A."/>
            <person name="Mereny Z."/>
            <person name="Hegedus B."/>
            <person name="Baldrian P."/>
            <person name="Stursova M."/>
            <person name="Weitz H."/>
            <person name="Taylor A."/>
            <person name="Grigoriev I.V."/>
            <person name="Nagy L.G."/>
            <person name="Martin F."/>
            <person name="Kauserud H."/>
        </authorList>
    </citation>
    <scope>NUCLEOTIDE SEQUENCE</scope>
    <source>
        <strain evidence="1">9144</strain>
    </source>
</reference>
<evidence type="ECO:0000313" key="2">
    <source>
        <dbReference type="Proteomes" id="UP001219525"/>
    </source>
</evidence>
<organism evidence="1 2">
    <name type="scientific">Mycena pura</name>
    <dbReference type="NCBI Taxonomy" id="153505"/>
    <lineage>
        <taxon>Eukaryota</taxon>
        <taxon>Fungi</taxon>
        <taxon>Dikarya</taxon>
        <taxon>Basidiomycota</taxon>
        <taxon>Agaricomycotina</taxon>
        <taxon>Agaricomycetes</taxon>
        <taxon>Agaricomycetidae</taxon>
        <taxon>Agaricales</taxon>
        <taxon>Marasmiineae</taxon>
        <taxon>Mycenaceae</taxon>
        <taxon>Mycena</taxon>
    </lineage>
</organism>
<name>A0AAD6Y7X5_9AGAR</name>
<protein>
    <submittedName>
        <fullName evidence="1">Uncharacterized protein</fullName>
    </submittedName>
</protein>
<accession>A0AAD6Y7X5</accession>
<feature type="non-terminal residue" evidence="1">
    <location>
        <position position="1"/>
    </location>
</feature>
<comment type="caution">
    <text evidence="1">The sequence shown here is derived from an EMBL/GenBank/DDBJ whole genome shotgun (WGS) entry which is preliminary data.</text>
</comment>
<dbReference type="Proteomes" id="UP001219525">
    <property type="component" value="Unassembled WGS sequence"/>
</dbReference>
<sequence length="82" mass="9346">NVQQDCRVAKCAATGVRAVVQERVQSDKTEVRVVLNRFIINTHAFHNAHYLHATLSRNLWAPVPLFSDRESKNAEFSAQLRD</sequence>
<gene>
    <name evidence="1" type="ORF">GGX14DRAFT_315951</name>
</gene>
<dbReference type="AlphaFoldDB" id="A0AAD6Y7X5"/>
<dbReference type="EMBL" id="JARJCW010000091">
    <property type="protein sequence ID" value="KAJ7195366.1"/>
    <property type="molecule type" value="Genomic_DNA"/>
</dbReference>
<keyword evidence="2" id="KW-1185">Reference proteome</keyword>
<feature type="non-terminal residue" evidence="1">
    <location>
        <position position="82"/>
    </location>
</feature>